<dbReference type="EMBL" id="JMIU01000001">
    <property type="protein sequence ID" value="KDN95980.1"/>
    <property type="molecule type" value="Genomic_DNA"/>
</dbReference>
<dbReference type="STRING" id="28885.EI16_06750"/>
<dbReference type="InterPro" id="IPR035437">
    <property type="entry name" value="SNase_OB-fold_sf"/>
</dbReference>
<dbReference type="Proteomes" id="UP000027341">
    <property type="component" value="Unassembled WGS sequence"/>
</dbReference>
<dbReference type="PANTHER" id="PTHR12302">
    <property type="entry name" value="EBNA2 BINDING PROTEIN P100"/>
    <property type="match status" value="1"/>
</dbReference>
<dbReference type="SMART" id="SM00318">
    <property type="entry name" value="SNc"/>
    <property type="match status" value="1"/>
</dbReference>
<keyword evidence="3" id="KW-0378">Hydrolase</keyword>
<keyword evidence="2" id="KW-0255">Endonuclease</keyword>
<feature type="signal peptide" evidence="4">
    <location>
        <begin position="1"/>
        <end position="25"/>
    </location>
</feature>
<dbReference type="PANTHER" id="PTHR12302:SF3">
    <property type="entry name" value="SERINE_THREONINE-PROTEIN KINASE 31"/>
    <property type="match status" value="1"/>
</dbReference>
<dbReference type="Pfam" id="PF00565">
    <property type="entry name" value="SNase"/>
    <property type="match status" value="1"/>
</dbReference>
<dbReference type="GO" id="GO:0004519">
    <property type="term" value="F:endonuclease activity"/>
    <property type="evidence" value="ECO:0007669"/>
    <property type="project" value="UniProtKB-KW"/>
</dbReference>
<keyword evidence="1" id="KW-0540">Nuclease</keyword>
<protein>
    <submittedName>
        <fullName evidence="6">Nuclease</fullName>
    </submittedName>
</protein>
<dbReference type="InterPro" id="IPR016071">
    <property type="entry name" value="Staphylococal_nuclease_OB-fold"/>
</dbReference>
<feature type="chain" id="PRO_5001636114" evidence="4">
    <location>
        <begin position="26"/>
        <end position="277"/>
    </location>
</feature>
<dbReference type="GO" id="GO:0016787">
    <property type="term" value="F:hydrolase activity"/>
    <property type="evidence" value="ECO:0007669"/>
    <property type="project" value="UniProtKB-KW"/>
</dbReference>
<evidence type="ECO:0000259" key="5">
    <source>
        <dbReference type="PROSITE" id="PS50830"/>
    </source>
</evidence>
<dbReference type="PROSITE" id="PS50830">
    <property type="entry name" value="TNASE_3"/>
    <property type="match status" value="1"/>
</dbReference>
<keyword evidence="7" id="KW-1185">Reference proteome</keyword>
<evidence type="ECO:0000313" key="6">
    <source>
        <dbReference type="EMBL" id="KDN95980.1"/>
    </source>
</evidence>
<gene>
    <name evidence="6" type="ORF">EI16_06750</name>
</gene>
<evidence type="ECO:0000313" key="7">
    <source>
        <dbReference type="Proteomes" id="UP000027341"/>
    </source>
</evidence>
<dbReference type="RefSeq" id="WP_232087777.1">
    <property type="nucleotide sequence ID" value="NZ_AP020335.1"/>
</dbReference>
<keyword evidence="4" id="KW-0732">Signal</keyword>
<reference evidence="6 7" key="1">
    <citation type="submission" date="2014-04" db="EMBL/GenBank/DDBJ databases">
        <title>Draft genome sequence of Hydrogenovibrio marinus MH-110, a model organism for aerobic H2 metabolism.</title>
        <authorList>
            <person name="Cha H.J."/>
            <person name="Jo B.H."/>
            <person name="Hwang B.H."/>
        </authorList>
    </citation>
    <scope>NUCLEOTIDE SEQUENCE [LARGE SCALE GENOMIC DNA]</scope>
    <source>
        <strain evidence="6 7">MH-110</strain>
    </source>
</reference>
<evidence type="ECO:0000256" key="2">
    <source>
        <dbReference type="ARBA" id="ARBA00022759"/>
    </source>
</evidence>
<name>A0A067A0T2_HYDMR</name>
<organism evidence="6 7">
    <name type="scientific">Hydrogenovibrio marinus</name>
    <dbReference type="NCBI Taxonomy" id="28885"/>
    <lineage>
        <taxon>Bacteria</taxon>
        <taxon>Pseudomonadati</taxon>
        <taxon>Pseudomonadota</taxon>
        <taxon>Gammaproteobacteria</taxon>
        <taxon>Thiotrichales</taxon>
        <taxon>Piscirickettsiaceae</taxon>
        <taxon>Hydrogenovibrio</taxon>
    </lineage>
</organism>
<dbReference type="SUPFAM" id="SSF50199">
    <property type="entry name" value="Staphylococcal nuclease"/>
    <property type="match status" value="1"/>
</dbReference>
<sequence length="277" mass="31288">MMLKNFFAPIVISLSSLLLSAQAFAADDFISDCAPAKIDVWTKATYALSGDSLNVGNRIFKLIGIKAPQIEKKQKFYTRGQPLAKEAQDQLNRILANHDMEVGVEYDQQKIDGFNRGLAHLYVKENGKPVSVERLMLESGYVLANSETPNFLHQKCYYAAENRARAKGIALWKVEKDYPDLHYPIAISSQINTQDEGFHIYKGKIILVEKSSNHYILNMDTTGIRVRKDNWKNFDYDRLKSLEGQTIEVRGSGFLYKGAMFVVISSPNTINQLNPAN</sequence>
<proteinExistence type="predicted"/>
<feature type="domain" description="TNase-like" evidence="5">
    <location>
        <begin position="48"/>
        <end position="174"/>
    </location>
</feature>
<evidence type="ECO:0000256" key="3">
    <source>
        <dbReference type="ARBA" id="ARBA00022801"/>
    </source>
</evidence>
<accession>A0A067A0T2</accession>
<evidence type="ECO:0000256" key="4">
    <source>
        <dbReference type="SAM" id="SignalP"/>
    </source>
</evidence>
<comment type="caution">
    <text evidence="6">The sequence shown here is derived from an EMBL/GenBank/DDBJ whole genome shotgun (WGS) entry which is preliminary data.</text>
</comment>
<dbReference type="AlphaFoldDB" id="A0A067A0T2"/>
<dbReference type="Gene3D" id="2.40.50.90">
    <property type="match status" value="1"/>
</dbReference>
<evidence type="ECO:0000256" key="1">
    <source>
        <dbReference type="ARBA" id="ARBA00022722"/>
    </source>
</evidence>